<reference evidence="1 2" key="1">
    <citation type="submission" date="2016-10" db="EMBL/GenBank/DDBJ databases">
        <authorList>
            <person name="Varghese N."/>
            <person name="Submissions S."/>
        </authorList>
    </citation>
    <scope>NUCLEOTIDE SEQUENCE [LARGE SCALE GENOMIC DNA]</scope>
    <source>
        <strain evidence="1 2">22B</strain>
    </source>
</reference>
<sequence>MSKKILITAALVATLELTACSTGSADRFGTALGDIKKLQQIYTLNSSDISSVREVLGTPNYSASTDSGKDLYVYTYKVNYPFEGLSSFSWFNTSMHNKDNVLNNEIEAVPTTTKILALLVDNNGVVTDDYRFGFKYIFSKKAAESNNSYCITDLTESEMTDYVNFSQYEIESVADKNTLASTFNDALKTRLEQHFGGLHNLNNHVSILKEDGASVASRPKISKQTYCNEITCNKQF</sequence>
<organism evidence="1 2">
    <name type="scientific">Succinivibrio dextrinosolvens</name>
    <dbReference type="NCBI Taxonomy" id="83771"/>
    <lineage>
        <taxon>Bacteria</taxon>
        <taxon>Pseudomonadati</taxon>
        <taxon>Pseudomonadota</taxon>
        <taxon>Gammaproteobacteria</taxon>
        <taxon>Aeromonadales</taxon>
        <taxon>Succinivibrionaceae</taxon>
        <taxon>Succinivibrio</taxon>
    </lineage>
</organism>
<evidence type="ECO:0000313" key="2">
    <source>
        <dbReference type="Proteomes" id="UP000243374"/>
    </source>
</evidence>
<dbReference type="OrthoDB" id="5917106at2"/>
<dbReference type="RefSeq" id="WP_074841949.1">
    <property type="nucleotide sequence ID" value="NZ_CP047056.1"/>
</dbReference>
<keyword evidence="2" id="KW-1185">Reference proteome</keyword>
<proteinExistence type="predicted"/>
<evidence type="ECO:0000313" key="1">
    <source>
        <dbReference type="EMBL" id="SFK58271.1"/>
    </source>
</evidence>
<protein>
    <submittedName>
        <fullName evidence="1">Uncharacterized protein</fullName>
    </submittedName>
</protein>
<name>A0A662ZDF7_9GAMM</name>
<dbReference type="Proteomes" id="UP000243374">
    <property type="component" value="Unassembled WGS sequence"/>
</dbReference>
<accession>A0A662ZDF7</accession>
<gene>
    <name evidence="1" type="ORF">SAMN04487865_11223</name>
</gene>
<dbReference type="EMBL" id="FOSF01000122">
    <property type="protein sequence ID" value="SFK58271.1"/>
    <property type="molecule type" value="Genomic_DNA"/>
</dbReference>
<dbReference type="AlphaFoldDB" id="A0A662ZDF7"/>